<name>G0WD62_NAUDC</name>
<gene>
    <name evidence="8" type="primary">NDAI0F04050</name>
    <name evidence="8" type="ordered locus">NDAI_0F04050</name>
</gene>
<evidence type="ECO:0000256" key="6">
    <source>
        <dbReference type="SAM" id="SignalP"/>
    </source>
</evidence>
<evidence type="ECO:0000256" key="5">
    <source>
        <dbReference type="SAM" id="MobiDB-lite"/>
    </source>
</evidence>
<reference evidence="8 9" key="1">
    <citation type="journal article" date="2011" name="Proc. Natl. Acad. Sci. U.S.A.">
        <title>Evolutionary erosion of yeast sex chromosomes by mating-type switching accidents.</title>
        <authorList>
            <person name="Gordon J.L."/>
            <person name="Armisen D."/>
            <person name="Proux-Wera E."/>
            <person name="Oheigeartaigh S.S."/>
            <person name="Byrne K.P."/>
            <person name="Wolfe K.H."/>
        </authorList>
    </citation>
    <scope>NUCLEOTIDE SEQUENCE [LARGE SCALE GENOMIC DNA]</scope>
    <source>
        <strain evidence="9">ATCC 10597 / BCRC 20456 / CBS 421 / NBRC 0211 / NRRL Y-12639</strain>
    </source>
</reference>
<feature type="region of interest" description="Disordered" evidence="5">
    <location>
        <begin position="377"/>
        <end position="412"/>
    </location>
</feature>
<feature type="compositionally biased region" description="Low complexity" evidence="5">
    <location>
        <begin position="718"/>
        <end position="741"/>
    </location>
</feature>
<dbReference type="GeneID" id="11497061"/>
<dbReference type="STRING" id="1071378.G0WD62"/>
<dbReference type="EMBL" id="HE580272">
    <property type="protein sequence ID" value="CCD25723.1"/>
    <property type="molecule type" value="Genomic_DNA"/>
</dbReference>
<evidence type="ECO:0000256" key="4">
    <source>
        <dbReference type="ARBA" id="ARBA00023180"/>
    </source>
</evidence>
<evidence type="ECO:0000256" key="3">
    <source>
        <dbReference type="ARBA" id="ARBA00022729"/>
    </source>
</evidence>
<evidence type="ECO:0000313" key="9">
    <source>
        <dbReference type="Proteomes" id="UP000000689"/>
    </source>
</evidence>
<organism evidence="8 9">
    <name type="scientific">Naumovozyma dairenensis (strain ATCC 10597 / BCRC 20456 / CBS 421 / NBRC 0211 / NRRL Y-12639)</name>
    <name type="common">Saccharomyces dairenensis</name>
    <dbReference type="NCBI Taxonomy" id="1071378"/>
    <lineage>
        <taxon>Eukaryota</taxon>
        <taxon>Fungi</taxon>
        <taxon>Dikarya</taxon>
        <taxon>Ascomycota</taxon>
        <taxon>Saccharomycotina</taxon>
        <taxon>Saccharomycetes</taxon>
        <taxon>Saccharomycetales</taxon>
        <taxon>Saccharomycetaceae</taxon>
        <taxon>Naumovozyma</taxon>
    </lineage>
</organism>
<evidence type="ECO:0000256" key="2">
    <source>
        <dbReference type="ARBA" id="ARBA00022525"/>
    </source>
</evidence>
<feature type="compositionally biased region" description="Polar residues" evidence="5">
    <location>
        <begin position="377"/>
        <end position="400"/>
    </location>
</feature>
<keyword evidence="4" id="KW-0325">Glycoprotein</keyword>
<dbReference type="Pfam" id="PF11765">
    <property type="entry name" value="Hyphal_reg_CWP"/>
    <property type="match status" value="1"/>
</dbReference>
<proteinExistence type="predicted"/>
<evidence type="ECO:0000259" key="7">
    <source>
        <dbReference type="Pfam" id="PF11765"/>
    </source>
</evidence>
<dbReference type="AlphaFoldDB" id="G0WD62"/>
<dbReference type="InterPro" id="IPR021031">
    <property type="entry name" value="Hyphal-reg_cell_wall_N"/>
</dbReference>
<dbReference type="OMA" id="FSNTHEL"/>
<evidence type="ECO:0000256" key="1">
    <source>
        <dbReference type="ARBA" id="ARBA00004613"/>
    </source>
</evidence>
<accession>G0WD62</accession>
<dbReference type="HOGENOM" id="CLU_368844_0_0_1"/>
<sequence>MFPKYYILFTLTTLIYQLAAALDITKDLNLYGSAEYTDSISIGKGLIFAISGGEKVEFQNNLHNNGDLCVGSHHVHFGCPSLKNDGNLVVHNPQKYTVSGSMDFLLTDFLNNGFLAIHNSFASSMFGSILTSKTFINIGVIHIETSMRLTLGASSTSIQNKGTMIFNGGNYTLDSSIIGGGCIAMQNKHEIHIDISKTFDQTFYCDSYEKEIHFTGLPNLIGLPIVFNGFSNTHELYFHGSQTARTHFLVGKYSPLTGLIVIVTTPIPFRGAWDVMTRSIFVGYGYDMFQFKFEFISHRGLPCVHVHYNKPCPHPSIPPHCNITTGLPWDKCTESASSSAALSTIHYISSSASMSSTTPTSSSSAVVTSSIQTDEYSSYPSTGLGTPSQPANTASVSSTGLPPPYTTTVVSGSSTETDIVSYYSTTDSEGKPSTGVTTIPIPGSSLPTVTGASSVTSNRITSGTLTESCSTSLVITTNTDSYEIISTSFEVDLPVSTSLSSVAASSGASGVPPPYTTTVVSGSSTETDIVSYYSTTDSEGKPSTGITTIPILGSSAAASSGASGVPPPYTTTVVSGSSTETDIVSYYSTTDSEGKPSTGVTTIPIPGSSAAASSGASGVPPPYTTTVVSGSSTETDIVSYYSTTDSEGKPSTGVTTIPILGSSAAASSGASGVPPPYTTTVVSGSSTETDIVSYYSTTDSEGKPSTGVTTIPILGSSAAASSGASGVPPPYTTTVVSGSSTETDIVLTTPPRFRR</sequence>
<dbReference type="Proteomes" id="UP000000689">
    <property type="component" value="Chromosome 6"/>
</dbReference>
<dbReference type="GO" id="GO:0005576">
    <property type="term" value="C:extracellular region"/>
    <property type="evidence" value="ECO:0007669"/>
    <property type="project" value="UniProtKB-SubCell"/>
</dbReference>
<dbReference type="eggNOG" id="ENOG502SFJJ">
    <property type="taxonomic scope" value="Eukaryota"/>
</dbReference>
<dbReference type="InterPro" id="IPR049451">
    <property type="entry name" value="AWP2-like_YTTT_rpt"/>
</dbReference>
<dbReference type="RefSeq" id="XP_003670966.1">
    <property type="nucleotide sequence ID" value="XM_003670918.1"/>
</dbReference>
<dbReference type="Pfam" id="PF20646">
    <property type="entry name" value="Hpf1_C"/>
    <property type="match status" value="6"/>
</dbReference>
<protein>
    <recommendedName>
        <fullName evidence="7">Hyphally-regulated cell wall protein N-terminal domain-containing protein</fullName>
    </recommendedName>
</protein>
<keyword evidence="3 6" id="KW-0732">Signal</keyword>
<comment type="subcellular location">
    <subcellularLocation>
        <location evidence="1">Secreted</location>
    </subcellularLocation>
</comment>
<keyword evidence="2" id="KW-0964">Secreted</keyword>
<feature type="chain" id="PRO_5003411257" description="Hyphally-regulated cell wall protein N-terminal domain-containing protein" evidence="6">
    <location>
        <begin position="22"/>
        <end position="755"/>
    </location>
</feature>
<dbReference type="GO" id="GO:0009277">
    <property type="term" value="C:fungal-type cell wall"/>
    <property type="evidence" value="ECO:0007669"/>
    <property type="project" value="UniProtKB-ARBA"/>
</dbReference>
<feature type="region of interest" description="Disordered" evidence="5">
    <location>
        <begin position="718"/>
        <end position="742"/>
    </location>
</feature>
<evidence type="ECO:0000313" key="8">
    <source>
        <dbReference type="EMBL" id="CCD25723.1"/>
    </source>
</evidence>
<feature type="signal peptide" evidence="6">
    <location>
        <begin position="1"/>
        <end position="21"/>
    </location>
</feature>
<dbReference type="OrthoDB" id="4071916at2759"/>
<keyword evidence="9" id="KW-1185">Reference proteome</keyword>
<dbReference type="KEGG" id="ndi:NDAI_0F04050"/>
<feature type="domain" description="Hyphally-regulated cell wall protein N-terminal" evidence="7">
    <location>
        <begin position="13"/>
        <end position="328"/>
    </location>
</feature>